<keyword evidence="2 3" id="KW-0862">Zinc</keyword>
<dbReference type="GO" id="GO:0006096">
    <property type="term" value="P:glycolytic process"/>
    <property type="evidence" value="ECO:0007669"/>
    <property type="project" value="UniProtKB-UniPathway"/>
</dbReference>
<comment type="similarity">
    <text evidence="3">Belongs to the class II fructose-bisphosphate aldolase family.</text>
</comment>
<dbReference type="InterPro" id="IPR013785">
    <property type="entry name" value="Aldolase_TIM"/>
</dbReference>
<evidence type="ECO:0000313" key="4">
    <source>
        <dbReference type="EMBL" id="ODQ76813.1"/>
    </source>
</evidence>
<evidence type="ECO:0000256" key="1">
    <source>
        <dbReference type="PIRSR" id="PIRSR001359-1"/>
    </source>
</evidence>
<comment type="catalytic activity">
    <reaction evidence="3">
        <text>beta-D-fructose 1,6-bisphosphate = D-glyceraldehyde 3-phosphate + dihydroxyacetone phosphate</text>
        <dbReference type="Rhea" id="RHEA:14729"/>
        <dbReference type="ChEBI" id="CHEBI:32966"/>
        <dbReference type="ChEBI" id="CHEBI:57642"/>
        <dbReference type="ChEBI" id="CHEBI:59776"/>
        <dbReference type="EC" id="4.1.2.13"/>
    </reaction>
</comment>
<evidence type="ECO:0000256" key="3">
    <source>
        <dbReference type="RuleBase" id="RU366023"/>
    </source>
</evidence>
<protein>
    <recommendedName>
        <fullName evidence="3">Fructose-bisphosphate aldolase</fullName>
        <shortName evidence="3">FBP aldolase</shortName>
        <ecNumber evidence="3">4.1.2.13</ecNumber>
    </recommendedName>
</protein>
<dbReference type="PANTHER" id="PTHR30304">
    <property type="entry name" value="D-TAGATOSE-1,6-BISPHOSPHATE ALDOLASE"/>
    <property type="match status" value="1"/>
</dbReference>
<dbReference type="SUPFAM" id="SSF51569">
    <property type="entry name" value="Aldolase"/>
    <property type="match status" value="1"/>
</dbReference>
<feature type="active site" description="Proton donor" evidence="1">
    <location>
        <position position="85"/>
    </location>
</feature>
<dbReference type="AlphaFoldDB" id="A0A1E3QGH6"/>
<dbReference type="Proteomes" id="UP000094385">
    <property type="component" value="Unassembled WGS sequence"/>
</dbReference>
<dbReference type="Pfam" id="PF01116">
    <property type="entry name" value="F_bP_aldolase"/>
    <property type="match status" value="1"/>
</dbReference>
<organism evidence="4 5">
    <name type="scientific">Lipomyces starkeyi NRRL Y-11557</name>
    <dbReference type="NCBI Taxonomy" id="675824"/>
    <lineage>
        <taxon>Eukaryota</taxon>
        <taxon>Fungi</taxon>
        <taxon>Dikarya</taxon>
        <taxon>Ascomycota</taxon>
        <taxon>Saccharomycotina</taxon>
        <taxon>Lipomycetes</taxon>
        <taxon>Lipomycetales</taxon>
        <taxon>Lipomycetaceae</taxon>
        <taxon>Lipomyces</taxon>
    </lineage>
</organism>
<feature type="binding site" evidence="2">
    <location>
        <position position="86"/>
    </location>
    <ligand>
        <name>Zn(2+)</name>
        <dbReference type="ChEBI" id="CHEBI:29105"/>
        <label>1</label>
        <note>catalytic</note>
    </ligand>
</feature>
<evidence type="ECO:0000313" key="5">
    <source>
        <dbReference type="Proteomes" id="UP000094385"/>
    </source>
</evidence>
<proteinExistence type="inferred from homology"/>
<dbReference type="EC" id="4.1.2.13" evidence="3"/>
<dbReference type="InterPro" id="IPR000771">
    <property type="entry name" value="FBA_II"/>
</dbReference>
<dbReference type="EMBL" id="KV454289">
    <property type="protein sequence ID" value="ODQ76813.1"/>
    <property type="molecule type" value="Genomic_DNA"/>
</dbReference>
<dbReference type="OrthoDB" id="2558351at2759"/>
<keyword evidence="5" id="KW-1185">Reference proteome</keyword>
<dbReference type="UniPathway" id="UPA00109">
    <property type="reaction ID" value="UER00183"/>
</dbReference>
<keyword evidence="3" id="KW-0324">Glycolysis</keyword>
<dbReference type="PANTHER" id="PTHR30304:SF0">
    <property type="entry name" value="D-TAGATOSE-1,6-BISPHOSPHATE ALDOLASE SUBUNIT GATY-RELATED"/>
    <property type="match status" value="1"/>
</dbReference>
<feature type="binding site" evidence="2">
    <location>
        <position position="183"/>
    </location>
    <ligand>
        <name>Zn(2+)</name>
        <dbReference type="ChEBI" id="CHEBI:29105"/>
        <label>1</label>
        <note>catalytic</note>
    </ligand>
</feature>
<feature type="binding site" evidence="2">
    <location>
        <position position="215"/>
    </location>
    <ligand>
        <name>Zn(2+)</name>
        <dbReference type="ChEBI" id="CHEBI:29105"/>
        <label>1</label>
        <note>catalytic</note>
    </ligand>
</feature>
<keyword evidence="3" id="KW-0456">Lyase</keyword>
<dbReference type="Gene3D" id="3.20.20.70">
    <property type="entry name" value="Aldolase class I"/>
    <property type="match status" value="1"/>
</dbReference>
<accession>A0A1E3QGH6</accession>
<feature type="binding site" evidence="2">
    <location>
        <position position="137"/>
    </location>
    <ligand>
        <name>Zn(2+)</name>
        <dbReference type="ChEBI" id="CHEBI:29105"/>
        <label>2</label>
    </ligand>
</feature>
<sequence>MSEYPYNNRTFQILDAAEKGGYAVAAFNCYNTDGILGSIKAAERMKSPAIIEIFPWSMHFHGPEFIKFASEACHAASVPMALHLDHCTLEPDVYKALELPFDSIMVDASSHDPEENIRFVRHIVELAKGRGITIEAEMGRIVGGEDGVPTVDMETLYTEPELAAEFIDGTGVHFLAPSIGNVHGPYPPGGPEKYWQLDRLEMIKKLSPSSILVLHGAYPIIDGLMKKTIELGIRKVNLNKNLHECYLEFLGKNVGKLEMTQLQEKSIAVWTEEAERCIKLLGSDGKAA</sequence>
<gene>
    <name evidence="4" type="ORF">LIPSTDRAFT_712</name>
</gene>
<reference evidence="4 5" key="1">
    <citation type="journal article" date="2016" name="Proc. Natl. Acad. Sci. U.S.A.">
        <title>Comparative genomics of biotechnologically important yeasts.</title>
        <authorList>
            <person name="Riley R."/>
            <person name="Haridas S."/>
            <person name="Wolfe K.H."/>
            <person name="Lopes M.R."/>
            <person name="Hittinger C.T."/>
            <person name="Goeker M."/>
            <person name="Salamov A.A."/>
            <person name="Wisecaver J.H."/>
            <person name="Long T.M."/>
            <person name="Calvey C.H."/>
            <person name="Aerts A.L."/>
            <person name="Barry K.W."/>
            <person name="Choi C."/>
            <person name="Clum A."/>
            <person name="Coughlan A.Y."/>
            <person name="Deshpande S."/>
            <person name="Douglass A.P."/>
            <person name="Hanson S.J."/>
            <person name="Klenk H.-P."/>
            <person name="LaButti K.M."/>
            <person name="Lapidus A."/>
            <person name="Lindquist E.A."/>
            <person name="Lipzen A.M."/>
            <person name="Meier-Kolthoff J.P."/>
            <person name="Ohm R.A."/>
            <person name="Otillar R.P."/>
            <person name="Pangilinan J.L."/>
            <person name="Peng Y."/>
            <person name="Rokas A."/>
            <person name="Rosa C.A."/>
            <person name="Scheuner C."/>
            <person name="Sibirny A.A."/>
            <person name="Slot J.C."/>
            <person name="Stielow J.B."/>
            <person name="Sun H."/>
            <person name="Kurtzman C.P."/>
            <person name="Blackwell M."/>
            <person name="Grigoriev I.V."/>
            <person name="Jeffries T.W."/>
        </authorList>
    </citation>
    <scope>NUCLEOTIDE SEQUENCE [LARGE SCALE GENOMIC DNA]</scope>
    <source>
        <strain evidence="4 5">NRRL Y-11557</strain>
    </source>
</reference>
<evidence type="ECO:0000256" key="2">
    <source>
        <dbReference type="PIRSR" id="PIRSR001359-3"/>
    </source>
</evidence>
<feature type="binding site" evidence="2">
    <location>
        <position position="107"/>
    </location>
    <ligand>
        <name>Zn(2+)</name>
        <dbReference type="ChEBI" id="CHEBI:29105"/>
        <label>2</label>
    </ligand>
</feature>
<comment type="cofactor">
    <cofactor evidence="2 3">
        <name>Zn(2+)</name>
        <dbReference type="ChEBI" id="CHEBI:29105"/>
    </cofactor>
    <text evidence="2 3">Binds 2 Zn(2+) ions per subunit. One is catalytic and the other provides a structural contribution.</text>
</comment>
<keyword evidence="2 3" id="KW-0479">Metal-binding</keyword>
<dbReference type="GO" id="GO:0008270">
    <property type="term" value="F:zinc ion binding"/>
    <property type="evidence" value="ECO:0007669"/>
    <property type="project" value="UniProtKB-UniRule"/>
</dbReference>
<name>A0A1E3QGH6_LIPST</name>
<comment type="pathway">
    <text evidence="3">Carbohydrate degradation; glycolysis; D-glyceraldehyde 3-phosphate and glycerone phosphate from D-glucose: step 4/4.</text>
</comment>
<dbReference type="PIRSF" id="PIRSF001359">
    <property type="entry name" value="F_bP_aldolase_II"/>
    <property type="match status" value="1"/>
</dbReference>
<dbReference type="GO" id="GO:0004332">
    <property type="term" value="F:fructose-bisphosphate aldolase activity"/>
    <property type="evidence" value="ECO:0007669"/>
    <property type="project" value="UniProtKB-EC"/>
</dbReference>
<dbReference type="STRING" id="675824.A0A1E3QGH6"/>
<dbReference type="InterPro" id="IPR050246">
    <property type="entry name" value="Class_II_FBP_aldolase"/>
</dbReference>
<comment type="function">
    <text evidence="3">Catalyzes the aldol condensation of dihydroxyacetone phosphate (DHAP or glycerone-phosphate) with glyceraldehyde 3-phosphate (G3P) to form fructose 1,6-bisphosphate (FBP) in gluconeogenesis and the reverse reaction in glycolysis.</text>
</comment>